<dbReference type="PANTHER" id="PTHR23501">
    <property type="entry name" value="MAJOR FACILITATOR SUPERFAMILY"/>
    <property type="match status" value="1"/>
</dbReference>
<dbReference type="eggNOG" id="KOG0254">
    <property type="taxonomic scope" value="Eukaryota"/>
</dbReference>
<feature type="transmembrane region" description="Helical" evidence="7">
    <location>
        <begin position="446"/>
        <end position="465"/>
    </location>
</feature>
<dbReference type="CDD" id="cd06179">
    <property type="entry name" value="MFS_TRI12_like"/>
    <property type="match status" value="1"/>
</dbReference>
<feature type="transmembrane region" description="Helical" evidence="7">
    <location>
        <begin position="313"/>
        <end position="331"/>
    </location>
</feature>
<keyword evidence="3 7" id="KW-0812">Transmembrane</keyword>
<accession>W3XEE4</accession>
<evidence type="ECO:0000256" key="1">
    <source>
        <dbReference type="ARBA" id="ARBA00004141"/>
    </source>
</evidence>
<dbReference type="InterPro" id="IPR020846">
    <property type="entry name" value="MFS_dom"/>
</dbReference>
<dbReference type="OMA" id="RYIFWIQ"/>
<evidence type="ECO:0000256" key="2">
    <source>
        <dbReference type="ARBA" id="ARBA00022448"/>
    </source>
</evidence>
<dbReference type="PANTHER" id="PTHR23501:SF195">
    <property type="entry name" value="PEP5"/>
    <property type="match status" value="1"/>
</dbReference>
<dbReference type="RefSeq" id="XP_007832219.1">
    <property type="nucleotide sequence ID" value="XM_007834028.1"/>
</dbReference>
<evidence type="ECO:0000256" key="7">
    <source>
        <dbReference type="SAM" id="Phobius"/>
    </source>
</evidence>
<dbReference type="InterPro" id="IPR036259">
    <property type="entry name" value="MFS_trans_sf"/>
</dbReference>
<feature type="transmembrane region" description="Helical" evidence="7">
    <location>
        <begin position="137"/>
        <end position="157"/>
    </location>
</feature>
<evidence type="ECO:0000256" key="3">
    <source>
        <dbReference type="ARBA" id="ARBA00022692"/>
    </source>
</evidence>
<dbReference type="Proteomes" id="UP000030651">
    <property type="component" value="Unassembled WGS sequence"/>
</dbReference>
<feature type="transmembrane region" description="Helical" evidence="7">
    <location>
        <begin position="383"/>
        <end position="400"/>
    </location>
</feature>
<proteinExistence type="predicted"/>
<dbReference type="PROSITE" id="PS50850">
    <property type="entry name" value="MFS"/>
    <property type="match status" value="1"/>
</dbReference>
<dbReference type="GO" id="GO:0005886">
    <property type="term" value="C:plasma membrane"/>
    <property type="evidence" value="ECO:0007669"/>
    <property type="project" value="TreeGrafter"/>
</dbReference>
<dbReference type="SUPFAM" id="SSF103473">
    <property type="entry name" value="MFS general substrate transporter"/>
    <property type="match status" value="2"/>
</dbReference>
<name>W3XEE4_PESFW</name>
<protein>
    <recommendedName>
        <fullName evidence="8">Major facilitator superfamily (MFS) profile domain-containing protein</fullName>
    </recommendedName>
</protein>
<feature type="transmembrane region" description="Helical" evidence="7">
    <location>
        <begin position="169"/>
        <end position="192"/>
    </location>
</feature>
<evidence type="ECO:0000313" key="10">
    <source>
        <dbReference type="Proteomes" id="UP000030651"/>
    </source>
</evidence>
<keyword evidence="5 7" id="KW-0472">Membrane</keyword>
<dbReference type="Gene3D" id="1.20.1250.20">
    <property type="entry name" value="MFS general substrate transporter like domains"/>
    <property type="match status" value="2"/>
</dbReference>
<evidence type="ECO:0000256" key="4">
    <source>
        <dbReference type="ARBA" id="ARBA00022989"/>
    </source>
</evidence>
<dbReference type="InterPro" id="IPR010573">
    <property type="entry name" value="MFS_Str1/Tri12-like"/>
</dbReference>
<dbReference type="InParanoid" id="W3XEE4"/>
<reference evidence="10" key="1">
    <citation type="journal article" date="2015" name="BMC Genomics">
        <title>Genomic and transcriptomic analysis of the endophytic fungus Pestalotiopsis fici reveals its lifestyle and high potential for synthesis of natural products.</title>
        <authorList>
            <person name="Wang X."/>
            <person name="Zhang X."/>
            <person name="Liu L."/>
            <person name="Xiang M."/>
            <person name="Wang W."/>
            <person name="Sun X."/>
            <person name="Che Y."/>
            <person name="Guo L."/>
            <person name="Liu G."/>
            <person name="Guo L."/>
            <person name="Wang C."/>
            <person name="Yin W.B."/>
            <person name="Stadler M."/>
            <person name="Zhang X."/>
            <person name="Liu X."/>
        </authorList>
    </citation>
    <scope>NUCLEOTIDE SEQUENCE [LARGE SCALE GENOMIC DNA]</scope>
    <source>
        <strain evidence="10">W106-1 / CGMCC3.15140</strain>
    </source>
</reference>
<evidence type="ECO:0000259" key="8">
    <source>
        <dbReference type="PROSITE" id="PS50850"/>
    </source>
</evidence>
<comment type="subcellular location">
    <subcellularLocation>
        <location evidence="1">Membrane</location>
        <topology evidence="1">Multi-pass membrane protein</topology>
    </subcellularLocation>
</comment>
<dbReference type="GeneID" id="19270460"/>
<feature type="transmembrane region" description="Helical" evidence="7">
    <location>
        <begin position="46"/>
        <end position="73"/>
    </location>
</feature>
<dbReference type="AlphaFoldDB" id="W3XEE4"/>
<feature type="transmembrane region" description="Helical" evidence="7">
    <location>
        <begin position="532"/>
        <end position="551"/>
    </location>
</feature>
<evidence type="ECO:0000256" key="6">
    <source>
        <dbReference type="SAM" id="MobiDB-lite"/>
    </source>
</evidence>
<gene>
    <name evidence="9" type="ORF">PFICI_05447</name>
</gene>
<dbReference type="InterPro" id="IPR053791">
    <property type="entry name" value="MFS_Tri12-like"/>
</dbReference>
<keyword evidence="4 7" id="KW-1133">Transmembrane helix</keyword>
<feature type="domain" description="Major facilitator superfamily (MFS) profile" evidence="8">
    <location>
        <begin position="45"/>
        <end position="562"/>
    </location>
</feature>
<feature type="transmembrane region" description="Helical" evidence="7">
    <location>
        <begin position="237"/>
        <end position="261"/>
    </location>
</feature>
<feature type="transmembrane region" description="Helical" evidence="7">
    <location>
        <begin position="267"/>
        <end position="292"/>
    </location>
</feature>
<feature type="transmembrane region" description="Helical" evidence="7">
    <location>
        <begin position="204"/>
        <end position="225"/>
    </location>
</feature>
<sequence length="578" mass="61993">MANETAKEGPGPEEKSQHHHEEKNILTLREEAQQDAIHIDLSWRSWVVVFITCFAIMSQVFVVVAAGSVIAFIIRDVGSPSLSGWIIQGPLLMQSVLSPIVGRLSDVLSRKYLAALPPLIAFAGAVISAKATSMSMLIGGGILIGTTLSTIAVVQAIPSEILPLKYRALANGFAYLGGAVGGLLGSLVSGALTNIDAGGWRYIFWLQAAFHLVSSLGLFCFYWPQEHIEYPKMSVKGYIWACDPIGSFLFICSATLMLLALDWAAGAYSWSSATVVAPLTIGIVLLVLFLLYEWKGRADGLIAHVFFQDNLNFFLSVFAFAVEGWIFYSAFNSITPQLVLNLGFEDNAWSISVRQLSTQLPTLLTSIPITLYATKFKDLKSPLLVTFTLFLAVTISYAAIEPSWNRAQIALNVLAGMGQSGPLTLLVACVQFTASHAYLSTATGLAFSARAIGGAFGSAVLNAIINGRLSTHYASAVADAATGAGLPESSVGQLLDSLDAGQIDISVPGATSAVWSAAIDARHWEYAHAYRLAWASIIPFVVLAIVAVACLRGVKDLMTDKVEAPIEPIRKEEKTQKV</sequence>
<evidence type="ECO:0000313" key="9">
    <source>
        <dbReference type="EMBL" id="ETS83571.1"/>
    </source>
</evidence>
<dbReference type="KEGG" id="pfy:PFICI_05447"/>
<organism evidence="9 10">
    <name type="scientific">Pestalotiopsis fici (strain W106-1 / CGMCC3.15140)</name>
    <dbReference type="NCBI Taxonomy" id="1229662"/>
    <lineage>
        <taxon>Eukaryota</taxon>
        <taxon>Fungi</taxon>
        <taxon>Dikarya</taxon>
        <taxon>Ascomycota</taxon>
        <taxon>Pezizomycotina</taxon>
        <taxon>Sordariomycetes</taxon>
        <taxon>Xylariomycetidae</taxon>
        <taxon>Amphisphaeriales</taxon>
        <taxon>Sporocadaceae</taxon>
        <taxon>Pestalotiopsis</taxon>
    </lineage>
</organism>
<dbReference type="OrthoDB" id="2587356at2759"/>
<dbReference type="HOGENOM" id="CLU_000960_25_1_1"/>
<feature type="transmembrane region" description="Helical" evidence="7">
    <location>
        <begin position="420"/>
        <end position="439"/>
    </location>
</feature>
<feature type="region of interest" description="Disordered" evidence="6">
    <location>
        <begin position="1"/>
        <end position="22"/>
    </location>
</feature>
<keyword evidence="10" id="KW-1185">Reference proteome</keyword>
<dbReference type="Pfam" id="PF06609">
    <property type="entry name" value="TRI12"/>
    <property type="match status" value="1"/>
</dbReference>
<dbReference type="EMBL" id="KI912111">
    <property type="protein sequence ID" value="ETS83571.1"/>
    <property type="molecule type" value="Genomic_DNA"/>
</dbReference>
<keyword evidence="2" id="KW-0813">Transport</keyword>
<feature type="transmembrane region" description="Helical" evidence="7">
    <location>
        <begin position="112"/>
        <end position="131"/>
    </location>
</feature>
<dbReference type="GO" id="GO:0022857">
    <property type="term" value="F:transmembrane transporter activity"/>
    <property type="evidence" value="ECO:0007669"/>
    <property type="project" value="InterPro"/>
</dbReference>
<evidence type="ECO:0000256" key="5">
    <source>
        <dbReference type="ARBA" id="ARBA00023136"/>
    </source>
</evidence>
<feature type="transmembrane region" description="Helical" evidence="7">
    <location>
        <begin position="85"/>
        <end position="105"/>
    </location>
</feature>